<evidence type="ECO:0000313" key="15">
    <source>
        <dbReference type="Proteomes" id="UP000238308"/>
    </source>
</evidence>
<evidence type="ECO:0000256" key="9">
    <source>
        <dbReference type="ARBA" id="ARBA00060298"/>
    </source>
</evidence>
<keyword evidence="6" id="KW-0029">Amino-acid transport</keyword>
<feature type="transmembrane region" description="Helical" evidence="12">
    <location>
        <begin position="159"/>
        <end position="180"/>
    </location>
</feature>
<dbReference type="FunFam" id="1.10.3720.10:FF:000006">
    <property type="entry name" value="Glutamate/aspartate ABC transporter, permease protein GltK"/>
    <property type="match status" value="1"/>
</dbReference>
<evidence type="ECO:0000256" key="11">
    <source>
        <dbReference type="ARBA" id="ARBA00073645"/>
    </source>
</evidence>
<dbReference type="PROSITE" id="PS50928">
    <property type="entry name" value="ABC_TM1"/>
    <property type="match status" value="1"/>
</dbReference>
<dbReference type="SUPFAM" id="SSF161098">
    <property type="entry name" value="MetI-like"/>
    <property type="match status" value="1"/>
</dbReference>
<evidence type="ECO:0000256" key="12">
    <source>
        <dbReference type="RuleBase" id="RU363032"/>
    </source>
</evidence>
<dbReference type="InterPro" id="IPR035906">
    <property type="entry name" value="MetI-like_sf"/>
</dbReference>
<evidence type="ECO:0000256" key="3">
    <source>
        <dbReference type="ARBA" id="ARBA00022448"/>
    </source>
</evidence>
<dbReference type="GO" id="GO:0022857">
    <property type="term" value="F:transmembrane transporter activity"/>
    <property type="evidence" value="ECO:0007669"/>
    <property type="project" value="InterPro"/>
</dbReference>
<evidence type="ECO:0000256" key="8">
    <source>
        <dbReference type="ARBA" id="ARBA00023136"/>
    </source>
</evidence>
<dbReference type="Gene3D" id="1.10.3720.10">
    <property type="entry name" value="MetI-like"/>
    <property type="match status" value="1"/>
</dbReference>
<dbReference type="Proteomes" id="UP000238308">
    <property type="component" value="Unassembled WGS sequence"/>
</dbReference>
<sequence length="226" mass="24602">MMLGLDFDFLTRTSGEAMLHGMLVSLQVAGTALAVGLVWGTLLAIARLSPIKVLSWTSALYVNFFRSIPLAMVLLGFYLVVPQILKDLLPKGTQLDTRLMSALVGFSLFESAYYAEIMRAGIQSVSKGQVAAAKALGLKPYQAMQSVILPQAVRNMLPLLLTQLIVLFQDTSLVYVIALADFFTSAEGIGERDGRIEEMMVLAGLVYLIVCFGASKLVDRLPKTVH</sequence>
<dbReference type="PANTHER" id="PTHR30614:SF1">
    <property type="entry name" value="GLUTAMATE_ASPARTATE IMPORT PERMEASE PROTEIN GLTK"/>
    <property type="match status" value="1"/>
</dbReference>
<dbReference type="PANTHER" id="PTHR30614">
    <property type="entry name" value="MEMBRANE COMPONENT OF AMINO ACID ABC TRANSPORTER"/>
    <property type="match status" value="1"/>
</dbReference>
<evidence type="ECO:0000256" key="2">
    <source>
        <dbReference type="ARBA" id="ARBA00010072"/>
    </source>
</evidence>
<dbReference type="Pfam" id="PF00528">
    <property type="entry name" value="BPD_transp_1"/>
    <property type="match status" value="1"/>
</dbReference>
<keyword evidence="15" id="KW-1185">Reference proteome</keyword>
<evidence type="ECO:0000256" key="10">
    <source>
        <dbReference type="ARBA" id="ARBA00062718"/>
    </source>
</evidence>
<comment type="similarity">
    <text evidence="2">Belongs to the binding-protein-dependent transport system permease family. HisMQ subfamily.</text>
</comment>
<dbReference type="InterPro" id="IPR043429">
    <property type="entry name" value="ArtM/GltK/GlnP/TcyL/YhdX-like"/>
</dbReference>
<evidence type="ECO:0000256" key="5">
    <source>
        <dbReference type="ARBA" id="ARBA00022692"/>
    </source>
</evidence>
<comment type="subcellular location">
    <subcellularLocation>
        <location evidence="1">Cell inner membrane</location>
        <topology evidence="1">Multi-pass membrane protein</topology>
    </subcellularLocation>
    <subcellularLocation>
        <location evidence="12">Cell membrane</location>
        <topology evidence="12">Multi-pass membrane protein</topology>
    </subcellularLocation>
</comment>
<gene>
    <name evidence="14" type="ORF">BCM14_0600</name>
</gene>
<keyword evidence="5 12" id="KW-0812">Transmembrane</keyword>
<dbReference type="AlphaFoldDB" id="A0A2T0XJM4"/>
<accession>A0A2T0XJM4</accession>
<feature type="transmembrane region" description="Helical" evidence="12">
    <location>
        <begin position="200"/>
        <end position="218"/>
    </location>
</feature>
<dbReference type="InterPro" id="IPR000515">
    <property type="entry name" value="MetI-like"/>
</dbReference>
<feature type="transmembrane region" description="Helical" evidence="12">
    <location>
        <begin position="99"/>
        <end position="117"/>
    </location>
</feature>
<name>A0A2T0XJM4_9BURK</name>
<evidence type="ECO:0000256" key="1">
    <source>
        <dbReference type="ARBA" id="ARBA00004429"/>
    </source>
</evidence>
<feature type="domain" description="ABC transmembrane type-1" evidence="13">
    <location>
        <begin position="22"/>
        <end position="218"/>
    </location>
</feature>
<protein>
    <recommendedName>
        <fullName evidence="11">Glutamate/aspartate import permease protein GltK</fullName>
    </recommendedName>
</protein>
<evidence type="ECO:0000256" key="7">
    <source>
        <dbReference type="ARBA" id="ARBA00022989"/>
    </source>
</evidence>
<comment type="subunit">
    <text evidence="10">The complex is composed of two ATP-binding proteins (GltL), two transmembrane proteins (GltJ and GltK) and a solute-binding protein (GltI).</text>
</comment>
<feature type="transmembrane region" description="Helical" evidence="12">
    <location>
        <begin position="20"/>
        <end position="46"/>
    </location>
</feature>
<dbReference type="InterPro" id="IPR010065">
    <property type="entry name" value="AA_ABC_transptr_permease_3TM"/>
</dbReference>
<keyword evidence="3 12" id="KW-0813">Transport</keyword>
<reference evidence="14 15" key="1">
    <citation type="submission" date="2018-03" db="EMBL/GenBank/DDBJ databases">
        <title>Genomic Encyclopedia of Type Strains, Phase III (KMG-III): the genomes of soil and plant-associated and newly described type strains.</title>
        <authorList>
            <person name="Whitman W."/>
        </authorList>
    </citation>
    <scope>NUCLEOTIDE SEQUENCE [LARGE SCALE GENOMIC DNA]</scope>
    <source>
        <strain evidence="14 15">MWH-P2sevCIIIb</strain>
    </source>
</reference>
<organism evidence="14 15">
    <name type="scientific">Jezberella montanilacus</name>
    <dbReference type="NCBI Taxonomy" id="323426"/>
    <lineage>
        <taxon>Bacteria</taxon>
        <taxon>Pseudomonadati</taxon>
        <taxon>Pseudomonadota</taxon>
        <taxon>Betaproteobacteria</taxon>
        <taxon>Burkholderiales</taxon>
        <taxon>Alcaligenaceae</taxon>
        <taxon>Jezberella</taxon>
    </lineage>
</organism>
<evidence type="ECO:0000256" key="4">
    <source>
        <dbReference type="ARBA" id="ARBA00022475"/>
    </source>
</evidence>
<comment type="function">
    <text evidence="9">Part of the ABC transporter complex GltIJKL involved in glutamate and aspartate uptake. Probably responsible for the translocation of the substrate across the membrane.</text>
</comment>
<keyword evidence="8 12" id="KW-0472">Membrane</keyword>
<comment type="caution">
    <text evidence="14">The sequence shown here is derived from an EMBL/GenBank/DDBJ whole genome shotgun (WGS) entry which is preliminary data.</text>
</comment>
<feature type="transmembrane region" description="Helical" evidence="12">
    <location>
        <begin position="58"/>
        <end position="79"/>
    </location>
</feature>
<dbReference type="GO" id="GO:0043190">
    <property type="term" value="C:ATP-binding cassette (ABC) transporter complex"/>
    <property type="evidence" value="ECO:0007669"/>
    <property type="project" value="InterPro"/>
</dbReference>
<dbReference type="RefSeq" id="WP_106226491.1">
    <property type="nucleotide sequence ID" value="NZ_PVTV01000011.1"/>
</dbReference>
<evidence type="ECO:0000256" key="6">
    <source>
        <dbReference type="ARBA" id="ARBA00022970"/>
    </source>
</evidence>
<dbReference type="CDD" id="cd06261">
    <property type="entry name" value="TM_PBP2"/>
    <property type="match status" value="1"/>
</dbReference>
<dbReference type="OrthoDB" id="9771188at2"/>
<dbReference type="GO" id="GO:0006865">
    <property type="term" value="P:amino acid transport"/>
    <property type="evidence" value="ECO:0007669"/>
    <property type="project" value="UniProtKB-KW"/>
</dbReference>
<dbReference type="EMBL" id="PVTV01000011">
    <property type="protein sequence ID" value="PRY99159.1"/>
    <property type="molecule type" value="Genomic_DNA"/>
</dbReference>
<keyword evidence="4" id="KW-1003">Cell membrane</keyword>
<proteinExistence type="inferred from homology"/>
<evidence type="ECO:0000259" key="13">
    <source>
        <dbReference type="PROSITE" id="PS50928"/>
    </source>
</evidence>
<keyword evidence="7 12" id="KW-1133">Transmembrane helix</keyword>
<dbReference type="NCBIfam" id="TIGR01726">
    <property type="entry name" value="HEQRo_perm_3TM"/>
    <property type="match status" value="1"/>
</dbReference>
<evidence type="ECO:0000313" key="14">
    <source>
        <dbReference type="EMBL" id="PRY99159.1"/>
    </source>
</evidence>